<evidence type="ECO:0000256" key="1">
    <source>
        <dbReference type="PROSITE-ProRule" id="PRU00339"/>
    </source>
</evidence>
<dbReference type="InterPro" id="IPR011990">
    <property type="entry name" value="TPR-like_helical_dom_sf"/>
</dbReference>
<keyword evidence="1" id="KW-0802">TPR repeat</keyword>
<keyword evidence="3" id="KW-1133">Transmembrane helix</keyword>
<dbReference type="Pfam" id="PF00515">
    <property type="entry name" value="TPR_1"/>
    <property type="match status" value="1"/>
</dbReference>
<feature type="repeat" description="TPR" evidence="1">
    <location>
        <begin position="400"/>
        <end position="433"/>
    </location>
</feature>
<feature type="domain" description="VWFA" evidence="4">
    <location>
        <begin position="91"/>
        <end position="255"/>
    </location>
</feature>
<evidence type="ECO:0000313" key="6">
    <source>
        <dbReference type="Proteomes" id="UP000068164"/>
    </source>
</evidence>
<gene>
    <name evidence="5" type="ORF">AS026_33355</name>
</gene>
<dbReference type="Gene3D" id="1.25.40.10">
    <property type="entry name" value="Tetratricopeptide repeat domain"/>
    <property type="match status" value="1"/>
</dbReference>
<keyword evidence="3" id="KW-0812">Transmembrane</keyword>
<feature type="region of interest" description="Disordered" evidence="2">
    <location>
        <begin position="451"/>
        <end position="488"/>
    </location>
</feature>
<dbReference type="EMBL" id="LNCD01000034">
    <property type="protein sequence ID" value="KWV56731.1"/>
    <property type="molecule type" value="Genomic_DNA"/>
</dbReference>
<dbReference type="PROSITE" id="PS50005">
    <property type="entry name" value="TPR"/>
    <property type="match status" value="1"/>
</dbReference>
<dbReference type="Pfam" id="PF13519">
    <property type="entry name" value="VWA_2"/>
    <property type="match status" value="1"/>
</dbReference>
<name>A0A109JX80_9HYPH</name>
<dbReference type="InterPro" id="IPR036465">
    <property type="entry name" value="vWFA_dom_sf"/>
</dbReference>
<evidence type="ECO:0000313" key="5">
    <source>
        <dbReference type="EMBL" id="KWV56731.1"/>
    </source>
</evidence>
<dbReference type="InterPro" id="IPR002035">
    <property type="entry name" value="VWF_A"/>
</dbReference>
<dbReference type="PANTHER" id="PTHR22550:SF14">
    <property type="entry name" value="VWFA DOMAIN-CONTAINING PROTEIN"/>
    <property type="match status" value="1"/>
</dbReference>
<evidence type="ECO:0000256" key="2">
    <source>
        <dbReference type="SAM" id="MobiDB-lite"/>
    </source>
</evidence>
<dbReference type="AlphaFoldDB" id="A0A109JX80"/>
<dbReference type="PROSITE" id="PS50293">
    <property type="entry name" value="TPR_REGION"/>
    <property type="match status" value="1"/>
</dbReference>
<organism evidence="5 6">
    <name type="scientific">Rhizobium altiplani</name>
    <dbReference type="NCBI Taxonomy" id="1864509"/>
    <lineage>
        <taxon>Bacteria</taxon>
        <taxon>Pseudomonadati</taxon>
        <taxon>Pseudomonadota</taxon>
        <taxon>Alphaproteobacteria</taxon>
        <taxon>Hyphomicrobiales</taxon>
        <taxon>Rhizobiaceae</taxon>
        <taxon>Rhizobium/Agrobacterium group</taxon>
        <taxon>Rhizobium</taxon>
    </lineage>
</organism>
<dbReference type="RefSeq" id="WP_062369179.1">
    <property type="nucleotide sequence ID" value="NZ_LNCD01000034.1"/>
</dbReference>
<dbReference type="Proteomes" id="UP000068164">
    <property type="component" value="Unassembled WGS sequence"/>
</dbReference>
<dbReference type="OrthoDB" id="9807628at2"/>
<feature type="transmembrane region" description="Helical" evidence="3">
    <location>
        <begin position="61"/>
        <end position="80"/>
    </location>
</feature>
<keyword evidence="3" id="KW-0472">Membrane</keyword>
<comment type="caution">
    <text evidence="5">The sequence shown here is derived from an EMBL/GenBank/DDBJ whole genome shotgun (WGS) entry which is preliminary data.</text>
</comment>
<keyword evidence="6" id="KW-1185">Reference proteome</keyword>
<accession>A0A109JX80</accession>
<evidence type="ECO:0000259" key="4">
    <source>
        <dbReference type="SMART" id="SM00327"/>
    </source>
</evidence>
<dbReference type="SMART" id="SM00327">
    <property type="entry name" value="VWA"/>
    <property type="match status" value="1"/>
</dbReference>
<evidence type="ECO:0000256" key="3">
    <source>
        <dbReference type="SAM" id="Phobius"/>
    </source>
</evidence>
<dbReference type="SUPFAM" id="SSF53300">
    <property type="entry name" value="vWA-like"/>
    <property type="match status" value="1"/>
</dbReference>
<sequence>MISDFHFLRPLWLLALLAPPAIVWMASRSGDIRNRWKGMIAPHLLDSLVIEPDGRRRYMPAWMLAAVISIAVLGAAGPTWKREAPPFVADTASLVIAIDLSPTMDAIDVSPSRLERVKLKIHDILAGRNGARTAVVAYAGTAHLVVPLTDDTDLIETYTDALATDIMPKSGRNTPAALKLADGLLQRDGAPGTTLLVTDGVEARATVASDGLHSAIVILGVGTPEGGVVKRSDGSFVNDAGGARINAKLDVEALKKFANDAGADVATMTDDDTDIRWVGQRVRTNFAQQTTSQGDRWHDVGWWFIAPAAALSALSFRRGWLVKFAAIGLCFQLLQPSSAGAAGFMDLWLTPDQQGRLAYERGDYASASAHFRDPMWKGTALYRAGHYQDAIDAFASIDSAESWYNQGNAFFHLGDLEEAVSAYQKALEKRKDWSDAQGNLTIAQRLLKIQKDKEQEQQQDPNEKPDSVQFDNKADKGKAGEVQTVEQTSEMWMKNIQVSPADLMARKFAIEAGETKP</sequence>
<dbReference type="InterPro" id="IPR050768">
    <property type="entry name" value="UPF0353/GerABKA_families"/>
</dbReference>
<feature type="compositionally biased region" description="Basic and acidic residues" evidence="2">
    <location>
        <begin position="451"/>
        <end position="479"/>
    </location>
</feature>
<protein>
    <recommendedName>
        <fullName evidence="4">VWFA domain-containing protein</fullName>
    </recommendedName>
</protein>
<feature type="transmembrane region" description="Helical" evidence="3">
    <location>
        <begin position="6"/>
        <end position="27"/>
    </location>
</feature>
<dbReference type="PANTHER" id="PTHR22550">
    <property type="entry name" value="SPORE GERMINATION PROTEIN"/>
    <property type="match status" value="1"/>
</dbReference>
<dbReference type="SUPFAM" id="SSF48452">
    <property type="entry name" value="TPR-like"/>
    <property type="match status" value="1"/>
</dbReference>
<reference evidence="5 6" key="1">
    <citation type="submission" date="2015-11" db="EMBL/GenBank/DDBJ databases">
        <title>Draft Genome Sequence of the Strain BR 10423 (Rhizobium sp.) isolated from nodules of Mimosa pudica.</title>
        <authorList>
            <person name="Barauna A.C."/>
            <person name="Zilli J.E."/>
            <person name="Simoes-Araujo J.L."/>
            <person name="Reis V.M."/>
            <person name="James E.K."/>
            <person name="Reis F.B.Jr."/>
            <person name="Rouws L.F."/>
            <person name="Passos S.R."/>
            <person name="Gois S.R."/>
        </authorList>
    </citation>
    <scope>NUCLEOTIDE SEQUENCE [LARGE SCALE GENOMIC DNA]</scope>
    <source>
        <strain evidence="5 6">BR10423</strain>
    </source>
</reference>
<dbReference type="Gene3D" id="3.40.50.410">
    <property type="entry name" value="von Willebrand factor, type A domain"/>
    <property type="match status" value="1"/>
</dbReference>
<proteinExistence type="predicted"/>
<dbReference type="SMART" id="SM00028">
    <property type="entry name" value="TPR"/>
    <property type="match status" value="1"/>
</dbReference>
<dbReference type="InterPro" id="IPR019734">
    <property type="entry name" value="TPR_rpt"/>
</dbReference>